<name>H6N793_MYCHN</name>
<dbReference type="HOGENOM" id="CLU_096783_0_0_14"/>
<sequence length="220" mass="24739">MTSKFLIPSVVLAGSAVGAGGYLLFSNQGKEHVKTNRPETFRSRYSKSILSEGDNLWDTKFEALKNNETPANQKLLDAKLKHTSDTNAAKKLHKQGCREIYDSPIKESIHLKDFKTYCAKTIKDGITKPETWISQEDTKNTGKWDPKLTALKDHTDQKSGSLDESLATLKNKLSSGSTRSWNESERNELKNWCKTVEGEVFEGEENIKFANAKLYCTSNQ</sequence>
<accession>H6N793</accession>
<dbReference type="KEGG" id="mhe:MHC_03275"/>
<dbReference type="OrthoDB" id="9830724at2"/>
<proteinExistence type="predicted"/>
<dbReference type="AlphaFoldDB" id="H6N793"/>
<protein>
    <submittedName>
        <fullName evidence="2">Uncharacterized protein</fullName>
    </submittedName>
</protein>
<dbReference type="Proteomes" id="UP000009135">
    <property type="component" value="Chromosome"/>
</dbReference>
<gene>
    <name evidence="2" type="ordered locus">MHC_03275</name>
</gene>
<feature type="compositionally biased region" description="Basic and acidic residues" evidence="1">
    <location>
        <begin position="137"/>
        <end position="157"/>
    </location>
</feature>
<dbReference type="STRING" id="1111676.MHC_03275"/>
<keyword evidence="3" id="KW-1185">Reference proteome</keyword>
<organism evidence="2 3">
    <name type="scientific">Mycoplasma haemocanis (strain Illinois)</name>
    <dbReference type="NCBI Taxonomy" id="1111676"/>
    <lineage>
        <taxon>Bacteria</taxon>
        <taxon>Bacillati</taxon>
        <taxon>Mycoplasmatota</taxon>
        <taxon>Mollicutes</taxon>
        <taxon>Mycoplasmataceae</taxon>
        <taxon>Mycoplasma</taxon>
    </lineage>
</organism>
<evidence type="ECO:0000256" key="1">
    <source>
        <dbReference type="SAM" id="MobiDB-lite"/>
    </source>
</evidence>
<evidence type="ECO:0000313" key="3">
    <source>
        <dbReference type="Proteomes" id="UP000009135"/>
    </source>
</evidence>
<feature type="region of interest" description="Disordered" evidence="1">
    <location>
        <begin position="137"/>
        <end position="162"/>
    </location>
</feature>
<dbReference type="EMBL" id="CP003199">
    <property type="protein sequence ID" value="AEW45515.1"/>
    <property type="molecule type" value="Genomic_DNA"/>
</dbReference>
<reference evidence="2 3" key="1">
    <citation type="journal article" date="2012" name="J. Bacteriol.">
        <title>Complete genome sequence of Mycoplasma haemocanis strain Illinois.</title>
        <authorList>
            <person name="do Nascimento N.C."/>
            <person name="Guimaraes A.M."/>
            <person name="Santos A.P."/>
            <person name="Sanmiguel P.J."/>
            <person name="Messick J.B."/>
        </authorList>
    </citation>
    <scope>NUCLEOTIDE SEQUENCE [LARGE SCALE GENOMIC DNA]</scope>
    <source>
        <strain evidence="2 3">Illinois</strain>
    </source>
</reference>
<evidence type="ECO:0000313" key="2">
    <source>
        <dbReference type="EMBL" id="AEW45515.1"/>
    </source>
</evidence>